<dbReference type="PANTHER" id="PTHR48081:SF33">
    <property type="entry name" value="KYNURENINE FORMAMIDASE"/>
    <property type="match status" value="1"/>
</dbReference>
<dbReference type="Gene3D" id="3.40.50.1820">
    <property type="entry name" value="alpha/beta hydrolase"/>
    <property type="match status" value="1"/>
</dbReference>
<protein>
    <submittedName>
        <fullName evidence="5">ICME protein</fullName>
    </submittedName>
</protein>
<proteinExistence type="predicted"/>
<sequence length="556" mass="62303">MELRCRGISMETRPDESPKKPDLHGVLQHRLRSISQESDELLMYTPTARQCSTQMPELVRESSPIKEAKVEGVPSLTSKVKDLHDDLESWGYNNYPVITDHFNFLVYGVDLAIRSIRWFQFGFAACWLGFRLCVYAIMLLPAFVRIMLTYYHDARIHRRIRFGPAEREYLDIYVPKNAAQEGSKVPVVIAIMGGAFIIGHRGYNAQLGLRLMDFGIITVGIDYRNFPRGTIPDMVEDVSRGVRWVFQNIERYGGDTSQMLLMGQSAGAHLASMLLLEHALLEAKHSMKGGKDCKDVAESCDNWSVKDLKGFLGVSGPYHLQKLGPHLASRGLYPGIMTHMTGGDLLGCSPEALLEQADWGSFGDQAVQLLPPIHLFHGDRDKAVPVWSSVHLAGALKDAGANVVLDIRQGMTHTYPVVEGPMKRHDPQVEIILPMLFGPGAERRLESTPKLPPMANPRIIEAAGVVCGQNMVELGRTRPHKAVASKMHNWFTVKIQLESTSHKQLGMELDDINEQGTEERRNGRPEDRKTGRPEDRKSGRAEERKSGRAEERKKKA</sequence>
<feature type="region of interest" description="Disordered" evidence="2">
    <location>
        <begin position="504"/>
        <end position="556"/>
    </location>
</feature>
<accession>A0A812KUM1</accession>
<dbReference type="AlphaFoldDB" id="A0A812KUM1"/>
<reference evidence="5" key="1">
    <citation type="submission" date="2021-02" db="EMBL/GenBank/DDBJ databases">
        <authorList>
            <person name="Dougan E. K."/>
            <person name="Rhodes N."/>
            <person name="Thang M."/>
            <person name="Chan C."/>
        </authorList>
    </citation>
    <scope>NUCLEOTIDE SEQUENCE</scope>
</reference>
<keyword evidence="3" id="KW-0812">Transmembrane</keyword>
<evidence type="ECO:0000259" key="4">
    <source>
        <dbReference type="Pfam" id="PF20434"/>
    </source>
</evidence>
<gene>
    <name evidence="5" type="primary">ICME</name>
    <name evidence="5" type="ORF">SNAT2548_LOCUS9383</name>
</gene>
<evidence type="ECO:0000256" key="1">
    <source>
        <dbReference type="ARBA" id="ARBA00022801"/>
    </source>
</evidence>
<dbReference type="GO" id="GO:0016787">
    <property type="term" value="F:hydrolase activity"/>
    <property type="evidence" value="ECO:0007669"/>
    <property type="project" value="UniProtKB-KW"/>
</dbReference>
<dbReference type="Pfam" id="PF20434">
    <property type="entry name" value="BD-FAE"/>
    <property type="match status" value="1"/>
</dbReference>
<dbReference type="InterPro" id="IPR049492">
    <property type="entry name" value="BD-FAE-like_dom"/>
</dbReference>
<evidence type="ECO:0000313" key="5">
    <source>
        <dbReference type="EMBL" id="CAE7230562.1"/>
    </source>
</evidence>
<dbReference type="PANTHER" id="PTHR48081">
    <property type="entry name" value="AB HYDROLASE SUPERFAMILY PROTEIN C4A8.06C"/>
    <property type="match status" value="1"/>
</dbReference>
<feature type="transmembrane region" description="Helical" evidence="3">
    <location>
        <begin position="121"/>
        <end position="144"/>
    </location>
</feature>
<keyword evidence="3" id="KW-1133">Transmembrane helix</keyword>
<dbReference type="Proteomes" id="UP000604046">
    <property type="component" value="Unassembled WGS sequence"/>
</dbReference>
<dbReference type="InterPro" id="IPR050300">
    <property type="entry name" value="GDXG_lipolytic_enzyme"/>
</dbReference>
<feature type="domain" description="BD-FAE-like" evidence="4">
    <location>
        <begin position="170"/>
        <end position="396"/>
    </location>
</feature>
<feature type="compositionally biased region" description="Basic and acidic residues" evidence="2">
    <location>
        <begin position="517"/>
        <end position="556"/>
    </location>
</feature>
<organism evidence="5 6">
    <name type="scientific">Symbiodinium natans</name>
    <dbReference type="NCBI Taxonomy" id="878477"/>
    <lineage>
        <taxon>Eukaryota</taxon>
        <taxon>Sar</taxon>
        <taxon>Alveolata</taxon>
        <taxon>Dinophyceae</taxon>
        <taxon>Suessiales</taxon>
        <taxon>Symbiodiniaceae</taxon>
        <taxon>Symbiodinium</taxon>
    </lineage>
</organism>
<feature type="transmembrane region" description="Helical" evidence="3">
    <location>
        <begin position="185"/>
        <end position="203"/>
    </location>
</feature>
<comment type="caution">
    <text evidence="5">The sequence shown here is derived from an EMBL/GenBank/DDBJ whole genome shotgun (WGS) entry which is preliminary data.</text>
</comment>
<keyword evidence="6" id="KW-1185">Reference proteome</keyword>
<keyword evidence="3" id="KW-0472">Membrane</keyword>
<dbReference type="EMBL" id="CAJNDS010000725">
    <property type="protein sequence ID" value="CAE7230562.1"/>
    <property type="molecule type" value="Genomic_DNA"/>
</dbReference>
<dbReference type="OrthoDB" id="6495301at2759"/>
<feature type="region of interest" description="Disordered" evidence="2">
    <location>
        <begin position="1"/>
        <end position="23"/>
    </location>
</feature>
<evidence type="ECO:0000313" key="6">
    <source>
        <dbReference type="Proteomes" id="UP000604046"/>
    </source>
</evidence>
<dbReference type="SUPFAM" id="SSF53474">
    <property type="entry name" value="alpha/beta-Hydrolases"/>
    <property type="match status" value="1"/>
</dbReference>
<keyword evidence="1" id="KW-0378">Hydrolase</keyword>
<evidence type="ECO:0000256" key="3">
    <source>
        <dbReference type="SAM" id="Phobius"/>
    </source>
</evidence>
<name>A0A812KUM1_9DINO</name>
<dbReference type="InterPro" id="IPR029058">
    <property type="entry name" value="AB_hydrolase_fold"/>
</dbReference>
<feature type="compositionally biased region" description="Basic and acidic residues" evidence="2">
    <location>
        <begin position="12"/>
        <end position="23"/>
    </location>
</feature>
<evidence type="ECO:0000256" key="2">
    <source>
        <dbReference type="SAM" id="MobiDB-lite"/>
    </source>
</evidence>